<dbReference type="Gene3D" id="2.40.50.100">
    <property type="match status" value="2"/>
</dbReference>
<feature type="transmembrane region" description="Helical" evidence="2">
    <location>
        <begin position="39"/>
        <end position="60"/>
    </location>
</feature>
<dbReference type="PANTHER" id="PTHR30386:SF28">
    <property type="entry name" value="EXPORTED PROTEIN"/>
    <property type="match status" value="1"/>
</dbReference>
<reference evidence="6" key="1">
    <citation type="submission" date="2016-11" db="EMBL/GenBank/DDBJ databases">
        <authorList>
            <person name="Varghese N."/>
            <person name="Submissions S."/>
        </authorList>
    </citation>
    <scope>NUCLEOTIDE SEQUENCE [LARGE SCALE GENOMIC DNA]</scope>
    <source>
        <strain evidence="6">Sac-22</strain>
    </source>
</reference>
<dbReference type="Pfam" id="PF26002">
    <property type="entry name" value="Beta-barrel_AprE"/>
    <property type="match status" value="1"/>
</dbReference>
<dbReference type="InterPro" id="IPR058982">
    <property type="entry name" value="Beta-barrel_AprE"/>
</dbReference>
<dbReference type="PANTHER" id="PTHR30386">
    <property type="entry name" value="MEMBRANE FUSION SUBUNIT OF EMRAB-TOLC MULTIDRUG EFFLUX PUMP"/>
    <property type="match status" value="1"/>
</dbReference>
<gene>
    <name evidence="5" type="ORF">SAMN05192549_105306</name>
</gene>
<dbReference type="InterPro" id="IPR058647">
    <property type="entry name" value="BSH_CzcB-like"/>
</dbReference>
<dbReference type="Proteomes" id="UP000184339">
    <property type="component" value="Unassembled WGS sequence"/>
</dbReference>
<dbReference type="SUPFAM" id="SSF111369">
    <property type="entry name" value="HlyD-like secretion proteins"/>
    <property type="match status" value="1"/>
</dbReference>
<dbReference type="RefSeq" id="WP_072785150.1">
    <property type="nucleotide sequence ID" value="NZ_FRCX01000005.1"/>
</dbReference>
<name>A0A1M7PQE0_9BURK</name>
<keyword evidence="2" id="KW-0812">Transmembrane</keyword>
<dbReference type="PRINTS" id="PR01490">
    <property type="entry name" value="RTXTOXIND"/>
</dbReference>
<feature type="domain" description="CzcB-like barrel-sandwich hybrid" evidence="3">
    <location>
        <begin position="82"/>
        <end position="304"/>
    </location>
</feature>
<evidence type="ECO:0000256" key="2">
    <source>
        <dbReference type="SAM" id="Phobius"/>
    </source>
</evidence>
<keyword evidence="2" id="KW-0472">Membrane</keyword>
<dbReference type="STRING" id="551987.SAMN05192549_105306"/>
<dbReference type="OrthoDB" id="9775513at2"/>
<dbReference type="Gene3D" id="2.40.30.170">
    <property type="match status" value="1"/>
</dbReference>
<organism evidence="5 6">
    <name type="scientific">Duganella sacchari</name>
    <dbReference type="NCBI Taxonomy" id="551987"/>
    <lineage>
        <taxon>Bacteria</taxon>
        <taxon>Pseudomonadati</taxon>
        <taxon>Pseudomonadota</taxon>
        <taxon>Betaproteobacteria</taxon>
        <taxon>Burkholderiales</taxon>
        <taxon>Oxalobacteraceae</taxon>
        <taxon>Telluria group</taxon>
        <taxon>Duganella</taxon>
    </lineage>
</organism>
<evidence type="ECO:0000313" key="5">
    <source>
        <dbReference type="EMBL" id="SHN19621.1"/>
    </source>
</evidence>
<evidence type="ECO:0000313" key="6">
    <source>
        <dbReference type="Proteomes" id="UP000184339"/>
    </source>
</evidence>
<feature type="coiled-coil region" evidence="1">
    <location>
        <begin position="139"/>
        <end position="173"/>
    </location>
</feature>
<sequence length="433" mass="47737">MSDATAPEVAKHTLKDLFRAEALQEARNPAGTPVTPLGVSGWILTAFLVVLLAAALVFLFTARYARKETVFGQITPIEGSFRITPQYTGLAEKVLVHEGQHVKAGDELLVVSSDPLLQNGASLAAGLKLIQATQRRTQSQQESTRVEQVQRQIEELRTRQSGIKSDLQRLRDARVLLEKREALQEKNLKAHRALAEQGMVSEAYIRQQEDTLLGIQQQVQQSQREYESQSSRLAEIAPQIGRLIADAALARLNSTSSQADMQEKELNSEAQLGRHLQAPIDGVITALQARPGAPVTANQTLAVIVPETAIVGDNAQLEVELWAPSRAVGFVRPGARVRIMYDAFPYQTFGVGEGRVRDVSGTPVLPTDLPIPLDTREQLFRIRVVLNSTSLMAYGKAWPVFPGMRLSADLILEEESLIDWLLEPLRAARKRAI</sequence>
<evidence type="ECO:0000259" key="4">
    <source>
        <dbReference type="Pfam" id="PF26002"/>
    </source>
</evidence>
<feature type="domain" description="AprE-like beta-barrel" evidence="4">
    <location>
        <begin position="320"/>
        <end position="410"/>
    </location>
</feature>
<keyword evidence="1" id="KW-0175">Coiled coil</keyword>
<evidence type="ECO:0000259" key="3">
    <source>
        <dbReference type="Pfam" id="PF25973"/>
    </source>
</evidence>
<dbReference type="EMBL" id="FRCX01000005">
    <property type="protein sequence ID" value="SHN19621.1"/>
    <property type="molecule type" value="Genomic_DNA"/>
</dbReference>
<keyword evidence="2" id="KW-1133">Transmembrane helix</keyword>
<accession>A0A1M7PQE0</accession>
<protein>
    <submittedName>
        <fullName evidence="5">Membrane fusion protein</fullName>
    </submittedName>
</protein>
<proteinExistence type="predicted"/>
<dbReference type="InterPro" id="IPR050739">
    <property type="entry name" value="MFP"/>
</dbReference>
<keyword evidence="6" id="KW-1185">Reference proteome</keyword>
<dbReference type="Pfam" id="PF25973">
    <property type="entry name" value="BSH_CzcB"/>
    <property type="match status" value="1"/>
</dbReference>
<dbReference type="AlphaFoldDB" id="A0A1M7PQE0"/>
<evidence type="ECO:0000256" key="1">
    <source>
        <dbReference type="SAM" id="Coils"/>
    </source>
</evidence>